<dbReference type="InterPro" id="IPR006640">
    <property type="entry name" value="SprT-like_domain"/>
</dbReference>
<dbReference type="GO" id="GO:0006974">
    <property type="term" value="P:DNA damage response"/>
    <property type="evidence" value="ECO:0007669"/>
    <property type="project" value="UniProtKB-ARBA"/>
</dbReference>
<protein>
    <submittedName>
        <fullName evidence="5">Uncharacterized protein LOC108039413</fullName>
    </submittedName>
</protein>
<dbReference type="AlphaFoldDB" id="A0A6P4EF09"/>
<dbReference type="Proteomes" id="UP001652680">
    <property type="component" value="Unassembled WGS sequence"/>
</dbReference>
<proteinExistence type="predicted"/>
<feature type="region of interest" description="Disordered" evidence="1">
    <location>
        <begin position="85"/>
        <end position="122"/>
    </location>
</feature>
<dbReference type="EnsemblMetazoa" id="XM_017116427.1">
    <property type="protein sequence ID" value="XP_016971916.1"/>
    <property type="gene ID" value="LOC108039413"/>
</dbReference>
<reference evidence="4" key="1">
    <citation type="journal article" date="2021" name="Elife">
        <title>Highly contiguous assemblies of 101 drosophilid genomes.</title>
        <authorList>
            <person name="Kim B.Y."/>
            <person name="Wang J.R."/>
            <person name="Miller D.E."/>
            <person name="Barmina O."/>
            <person name="Delaney E."/>
            <person name="Thompson A."/>
            <person name="Comeault A.A."/>
            <person name="Peede D."/>
            <person name="D'Agostino E.R."/>
            <person name="Pelaez J."/>
            <person name="Aguilar J.M."/>
            <person name="Haji D."/>
            <person name="Matsunaga T."/>
            <person name="Armstrong E.E."/>
            <person name="Zych M."/>
            <person name="Ogawa Y."/>
            <person name="Stamenkovic-Radak M."/>
            <person name="Jelic M."/>
            <person name="Veselinovic M.S."/>
            <person name="Tanaskovic M."/>
            <person name="Eric P."/>
            <person name="Gao J.J."/>
            <person name="Katoh T.K."/>
            <person name="Toda M.J."/>
            <person name="Watabe H."/>
            <person name="Watada M."/>
            <person name="Davis J.S."/>
            <person name="Moyle L.C."/>
            <person name="Manoli G."/>
            <person name="Bertolini E."/>
            <person name="Kostal V."/>
            <person name="Hawley R.S."/>
            <person name="Takahashi A."/>
            <person name="Jones C.D."/>
            <person name="Price D.K."/>
            <person name="Whiteman N."/>
            <person name="Kopp A."/>
            <person name="Matute D.R."/>
            <person name="Petrov D.A."/>
        </authorList>
    </citation>
    <scope>NUCLEOTIDE SEQUENCE [LARGE SCALE GENOMIC DNA]</scope>
</reference>
<dbReference type="SMART" id="SM00731">
    <property type="entry name" value="SprT"/>
    <property type="match status" value="1"/>
</dbReference>
<evidence type="ECO:0000313" key="3">
    <source>
        <dbReference type="EnsemblMetazoa" id="XP_016971916.1"/>
    </source>
</evidence>
<dbReference type="Pfam" id="PF10263">
    <property type="entry name" value="SprT-like"/>
    <property type="match status" value="1"/>
</dbReference>
<reference evidence="5" key="2">
    <citation type="submission" date="2025-04" db="UniProtKB">
        <authorList>
            <consortium name="RefSeq"/>
        </authorList>
    </citation>
    <scope>IDENTIFICATION</scope>
</reference>
<evidence type="ECO:0000313" key="5">
    <source>
        <dbReference type="RefSeq" id="XP_016971916.1"/>
    </source>
</evidence>
<feature type="compositionally biased region" description="Pro residues" evidence="1">
    <location>
        <begin position="106"/>
        <end position="116"/>
    </location>
</feature>
<dbReference type="GO" id="GO:0005634">
    <property type="term" value="C:nucleus"/>
    <property type="evidence" value="ECO:0007669"/>
    <property type="project" value="TreeGrafter"/>
</dbReference>
<evidence type="ECO:0000259" key="2">
    <source>
        <dbReference type="SMART" id="SM00731"/>
    </source>
</evidence>
<evidence type="ECO:0000256" key="1">
    <source>
        <dbReference type="SAM" id="MobiDB-lite"/>
    </source>
</evidence>
<reference evidence="3" key="3">
    <citation type="submission" date="2025-05" db="UniProtKB">
        <authorList>
            <consortium name="EnsemblMetazoa"/>
        </authorList>
    </citation>
    <scope>IDENTIFICATION</scope>
</reference>
<name>A0A6P4EF09_DRORH</name>
<organism evidence="5">
    <name type="scientific">Drosophila rhopaloa</name>
    <name type="common">Fruit fly</name>
    <dbReference type="NCBI Taxonomy" id="1041015"/>
    <lineage>
        <taxon>Eukaryota</taxon>
        <taxon>Metazoa</taxon>
        <taxon>Ecdysozoa</taxon>
        <taxon>Arthropoda</taxon>
        <taxon>Hexapoda</taxon>
        <taxon>Insecta</taxon>
        <taxon>Pterygota</taxon>
        <taxon>Neoptera</taxon>
        <taxon>Endopterygota</taxon>
        <taxon>Diptera</taxon>
        <taxon>Brachycera</taxon>
        <taxon>Muscomorpha</taxon>
        <taxon>Ephydroidea</taxon>
        <taxon>Drosophilidae</taxon>
        <taxon>Drosophila</taxon>
        <taxon>Sophophora</taxon>
    </lineage>
</organism>
<dbReference type="PANTHER" id="PTHR23099">
    <property type="entry name" value="TRANSCRIPTIONAL REGULATOR"/>
    <property type="match status" value="1"/>
</dbReference>
<dbReference type="OrthoDB" id="20772at2759"/>
<keyword evidence="4" id="KW-1185">Reference proteome</keyword>
<sequence>MLRNKMESNSDDEEEYDDQIHVADYQSSLKAPKWPKTTIYIELGNHVAIVRHEPLANLALEDDADLNTKVQKFLGLMAPRRRLYNPDKGCDPEPTSVQVNTFDSPPARPVTPPPTPQRHLNPITSKRQANDIILQVNANCLEIDTPDFLKKPIDLSNLPSKKNLAKICRMHRGSIACLENHPHLYTFVESLNPTTSIELCHPLALTYRQRRFNSCKVELSKRLFNIFNHAIFHCGLLAPIVWERNMRTPCKSDLAIDALGQRNARILLCRKISHQDTLIQSLLHEMIHAAAFVFNQEAGHGDHCRKWAYQAGNAMPELPTIYDCHATFMYTCTMCARCSYGRIDFKKEELRCHYCQFEVNVKPFQKGNIFMGTRPDPTITPFKSFIRDNYLKLGEDDGPTHSSKMRLLNEKYSKINASTN</sequence>
<accession>A0A6P4EF09</accession>
<dbReference type="RefSeq" id="XP_016971916.1">
    <property type="nucleotide sequence ID" value="XM_017116427.1"/>
</dbReference>
<dbReference type="PANTHER" id="PTHR23099:SF0">
    <property type="entry name" value="GERM CELL NUCLEAR ACIDIC PROTEIN"/>
    <property type="match status" value="1"/>
</dbReference>
<evidence type="ECO:0000313" key="4">
    <source>
        <dbReference type="Proteomes" id="UP001652680"/>
    </source>
</evidence>
<feature type="domain" description="SprT-like" evidence="2">
    <location>
        <begin position="217"/>
        <end position="362"/>
    </location>
</feature>
<dbReference type="GeneID" id="108039413"/>
<gene>
    <name evidence="5" type="primary">LOC108039413</name>
    <name evidence="3" type="synonym">108039413</name>
</gene>